<evidence type="ECO:0000313" key="1">
    <source>
        <dbReference type="EMBL" id="KAL1412193.1"/>
    </source>
</evidence>
<dbReference type="EMBL" id="JBBXJM010000002">
    <property type="protein sequence ID" value="KAL1412193.1"/>
    <property type="molecule type" value="Genomic_DNA"/>
</dbReference>
<accession>A0ABR3QBT8</accession>
<dbReference type="RefSeq" id="XP_069212137.1">
    <property type="nucleotide sequence ID" value="XM_069351751.1"/>
</dbReference>
<organism evidence="1 2">
    <name type="scientific">Vanrija albida</name>
    <dbReference type="NCBI Taxonomy" id="181172"/>
    <lineage>
        <taxon>Eukaryota</taxon>
        <taxon>Fungi</taxon>
        <taxon>Dikarya</taxon>
        <taxon>Basidiomycota</taxon>
        <taxon>Agaricomycotina</taxon>
        <taxon>Tremellomycetes</taxon>
        <taxon>Trichosporonales</taxon>
        <taxon>Trichosporonaceae</taxon>
        <taxon>Vanrija</taxon>
    </lineage>
</organism>
<evidence type="ECO:0000313" key="2">
    <source>
        <dbReference type="Proteomes" id="UP001565368"/>
    </source>
</evidence>
<dbReference type="Proteomes" id="UP001565368">
    <property type="component" value="Unassembled WGS sequence"/>
</dbReference>
<protein>
    <submittedName>
        <fullName evidence="1">Uncharacterized protein</fullName>
    </submittedName>
</protein>
<dbReference type="GeneID" id="95984246"/>
<reference evidence="1 2" key="1">
    <citation type="submission" date="2023-08" db="EMBL/GenBank/DDBJ databases">
        <title>Annotated Genome Sequence of Vanrija albida AlHP1.</title>
        <authorList>
            <person name="Herzog R."/>
        </authorList>
    </citation>
    <scope>NUCLEOTIDE SEQUENCE [LARGE SCALE GENOMIC DNA]</scope>
    <source>
        <strain evidence="1 2">AlHP1</strain>
    </source>
</reference>
<comment type="caution">
    <text evidence="1">The sequence shown here is derived from an EMBL/GenBank/DDBJ whole genome shotgun (WGS) entry which is preliminary data.</text>
</comment>
<sequence>MSTDPTVSLARLLEELRLRSDSSASMASLARLLEDLRLRSDSGVVEASRKRRRREQSPDYQFVYLDPPDSPPNPHTGIFRPYSVGRSFGVRNPAYRADTGEAHSVARFIFWYLRGAIEEAEVEQIRKESDGLPPPDEAVTLQLNPATRRETWAYSATAYYAAMGHHPVRWLAEIEPGAVVLNKFVPSANRQDLLDSLGAPVALELLARMASKQAIHNEEQNPIVELEPLTEEQATLNCEVGSRPIKLVTPEPSRSVPVPAEASLDRSWASSTMPKGELTSVLLTRRCEEWTEWRLNTMCDAHFDPYSVITVTGRAAIIYLKAVGRSIRLSPGDVFGLLASEYEHRLVWEGTPDEDGEPEGFIHECFTAAGSVVR</sequence>
<name>A0ABR3QBT8_9TREE</name>
<gene>
    <name evidence="1" type="ORF">Q8F55_003203</name>
</gene>
<keyword evidence="2" id="KW-1185">Reference proteome</keyword>
<proteinExistence type="predicted"/>